<sequence length="274" mass="29310">MVSVTGRDGRWSGTAGEWRGPVEEDFAIGSVTKLFTSAVVLQLVGEGRLSLDDTVQEVLPDLLPEGYEPITLAQLLSHTSGLQQPSCVRPGTPVEVVQSAVSCGTPTTPGATVQYNGINYFIAGLVIEEVTGRPYAEELDRRVVRPLGLRHTRLPADDWAWAEGGLVSNAGDLRRFATALMRGGLLRPAERKLLFTTPPLADARFSYGGLMTVRLDNGVVVWGKTGTNHGYTSGVFATPGLDRVVVYSTLPTGKDVDEEVKRVKGIAEAAFSGA</sequence>
<dbReference type="Pfam" id="PF00144">
    <property type="entry name" value="Beta-lactamase"/>
    <property type="match status" value="1"/>
</dbReference>
<gene>
    <name evidence="2" type="ORF">SLA_4714</name>
</gene>
<organism evidence="2 3">
    <name type="scientific">Streptomyces laurentii</name>
    <dbReference type="NCBI Taxonomy" id="39478"/>
    <lineage>
        <taxon>Bacteria</taxon>
        <taxon>Bacillati</taxon>
        <taxon>Actinomycetota</taxon>
        <taxon>Actinomycetes</taxon>
        <taxon>Kitasatosporales</taxon>
        <taxon>Streptomycetaceae</taxon>
        <taxon>Streptomyces</taxon>
    </lineage>
</organism>
<dbReference type="InterPro" id="IPR050491">
    <property type="entry name" value="AmpC-like"/>
</dbReference>
<name>A0A169NVV6_STRLU</name>
<proteinExistence type="predicted"/>
<dbReference type="InterPro" id="IPR001466">
    <property type="entry name" value="Beta-lactam-related"/>
</dbReference>
<dbReference type="KEGG" id="slau:SLA_4714"/>
<feature type="domain" description="Beta-lactamase-related" evidence="1">
    <location>
        <begin position="25"/>
        <end position="249"/>
    </location>
</feature>
<dbReference type="SUPFAM" id="SSF56601">
    <property type="entry name" value="beta-lactamase/transpeptidase-like"/>
    <property type="match status" value="1"/>
</dbReference>
<dbReference type="Proteomes" id="UP000217676">
    <property type="component" value="Chromosome"/>
</dbReference>
<accession>A0A169NVV6</accession>
<keyword evidence="3" id="KW-1185">Reference proteome</keyword>
<dbReference type="InterPro" id="IPR023650">
    <property type="entry name" value="Beta-lactam_class-A_AS"/>
</dbReference>
<dbReference type="PANTHER" id="PTHR46825:SF7">
    <property type="entry name" value="D-ALANYL-D-ALANINE CARBOXYPEPTIDASE"/>
    <property type="match status" value="1"/>
</dbReference>
<dbReference type="PANTHER" id="PTHR46825">
    <property type="entry name" value="D-ALANYL-D-ALANINE-CARBOXYPEPTIDASE/ENDOPEPTIDASE AMPH"/>
    <property type="match status" value="1"/>
</dbReference>
<dbReference type="AlphaFoldDB" id="A0A169NVV6"/>
<evidence type="ECO:0000313" key="2">
    <source>
        <dbReference type="EMBL" id="BAU85598.1"/>
    </source>
</evidence>
<dbReference type="PROSITE" id="PS00146">
    <property type="entry name" value="BETA_LACTAMASE_A"/>
    <property type="match status" value="1"/>
</dbReference>
<reference evidence="2 3" key="1">
    <citation type="journal article" date="2016" name="Genome Announc.">
        <title>Complete Genome Sequence of Thiostrepton-Producing Streptomyces laurentii ATCC 31255.</title>
        <authorList>
            <person name="Doi K."/>
            <person name="Fujino Y."/>
            <person name="Nagayoshi Y."/>
            <person name="Ohshima T."/>
            <person name="Ogata S."/>
        </authorList>
    </citation>
    <scope>NUCLEOTIDE SEQUENCE [LARGE SCALE GENOMIC DNA]</scope>
    <source>
        <strain evidence="2 3">ATCC 31255</strain>
    </source>
</reference>
<dbReference type="EMBL" id="AP017424">
    <property type="protein sequence ID" value="BAU85598.1"/>
    <property type="molecule type" value="Genomic_DNA"/>
</dbReference>
<evidence type="ECO:0000313" key="3">
    <source>
        <dbReference type="Proteomes" id="UP000217676"/>
    </source>
</evidence>
<protein>
    <recommendedName>
        <fullName evidence="1">Beta-lactamase-related domain-containing protein</fullName>
    </recommendedName>
</protein>
<dbReference type="InterPro" id="IPR012338">
    <property type="entry name" value="Beta-lactam/transpept-like"/>
</dbReference>
<evidence type="ECO:0000259" key="1">
    <source>
        <dbReference type="Pfam" id="PF00144"/>
    </source>
</evidence>
<dbReference type="Gene3D" id="3.40.710.10">
    <property type="entry name" value="DD-peptidase/beta-lactamase superfamily"/>
    <property type="match status" value="1"/>
</dbReference>